<keyword evidence="2" id="KW-0808">Transferase</keyword>
<sequence>MNQEWKFKLHSVYGQLLFDRKLTQSFDQVKANKGAGGIDGETIESYDANLEKNIMSLLDKLRSKTYQPSPVKRVYIPKKDGKKRPLGIPTIEDRIVQQSVVNVLQPEFEDTLFHNWSVGYRPNRGVQRALQIILWNIEQGYNHIYDCDIKGFFDNIPHQKLMNVLKKYVSDRTVLGMIEQWLKAGFMEEGKLIHSDYGTPQGGVISPLLANVYLNELDWEWDLHNIRFVRYADDFLLFAKSKEAIDEASALTKSKLKELRLEISNEKTRMVDFKHDDFDFLGFTFHHWRPGKKDQKPVFHVTPKEESIKDFRLKIKAKTQKTLTLSKEEWIKRVNPIIRGKVNYYVMIIKAIKANHELGQKSRCITRWMRKMLLNIDGYIRKRLRVAFIHKHPNQRKEMKMRYKWNNRFFIGIKLIPSYWLYLNKAFGYTLEEYLEEMKGRTVRKQQGAYRRAKEKGEEYFTPHRLQKMQNAWNASS</sequence>
<keyword evidence="3" id="KW-1185">Reference proteome</keyword>
<dbReference type="AlphaFoldDB" id="A0A0C2VFD6"/>
<dbReference type="Proteomes" id="UP000031950">
    <property type="component" value="Unassembled WGS sequence"/>
</dbReference>
<dbReference type="InterPro" id="IPR030931">
    <property type="entry name" value="Group_II_RT_mat"/>
</dbReference>
<dbReference type="EMBL" id="JXRQ01000030">
    <property type="protein sequence ID" value="KIL42733.1"/>
    <property type="molecule type" value="Genomic_DNA"/>
</dbReference>
<dbReference type="InterPro" id="IPR043128">
    <property type="entry name" value="Rev_trsase/Diguanyl_cyclase"/>
</dbReference>
<dbReference type="RefSeq" id="WP_041123863.1">
    <property type="nucleotide sequence ID" value="NZ_JXRQ01000030.1"/>
</dbReference>
<protein>
    <submittedName>
        <fullName evidence="2">RNA-directed DNA polymerase</fullName>
    </submittedName>
</protein>
<keyword evidence="2" id="KW-0695">RNA-directed DNA polymerase</keyword>
<dbReference type="GO" id="GO:0003964">
    <property type="term" value="F:RNA-directed DNA polymerase activity"/>
    <property type="evidence" value="ECO:0007669"/>
    <property type="project" value="UniProtKB-KW"/>
</dbReference>
<dbReference type="Pfam" id="PF00078">
    <property type="entry name" value="RVT_1"/>
    <property type="match status" value="1"/>
</dbReference>
<comment type="caution">
    <text evidence="2">The sequence shown here is derived from an EMBL/GenBank/DDBJ whole genome shotgun (WGS) entry which is preliminary data.</text>
</comment>
<dbReference type="SUPFAM" id="SSF56672">
    <property type="entry name" value="DNA/RNA polymerases"/>
    <property type="match status" value="1"/>
</dbReference>
<keyword evidence="2" id="KW-0548">Nucleotidyltransferase</keyword>
<gene>
    <name evidence="2" type="ORF">KP77_33630</name>
</gene>
<dbReference type="PATRIC" id="fig|135826.4.peg.3340"/>
<dbReference type="STRING" id="135826.KP77_33630"/>
<proteinExistence type="predicted"/>
<dbReference type="PROSITE" id="PS50878">
    <property type="entry name" value="RT_POL"/>
    <property type="match status" value="1"/>
</dbReference>
<evidence type="ECO:0000313" key="3">
    <source>
        <dbReference type="Proteomes" id="UP000031950"/>
    </source>
</evidence>
<dbReference type="NCBIfam" id="TIGR04416">
    <property type="entry name" value="group_II_RT_mat"/>
    <property type="match status" value="1"/>
</dbReference>
<dbReference type="InterPro" id="IPR051083">
    <property type="entry name" value="GrpII_Intron_Splice-Mob/Def"/>
</dbReference>
<evidence type="ECO:0000259" key="1">
    <source>
        <dbReference type="PROSITE" id="PS50878"/>
    </source>
</evidence>
<dbReference type="InterPro" id="IPR000477">
    <property type="entry name" value="RT_dom"/>
</dbReference>
<name>A0A0C2VFD6_9BACL</name>
<dbReference type="OrthoDB" id="9793236at2"/>
<dbReference type="InterPro" id="IPR043502">
    <property type="entry name" value="DNA/RNA_pol_sf"/>
</dbReference>
<dbReference type="Gene3D" id="3.30.70.270">
    <property type="match status" value="1"/>
</dbReference>
<feature type="domain" description="Reverse transcriptase" evidence="1">
    <location>
        <begin position="57"/>
        <end position="285"/>
    </location>
</feature>
<dbReference type="CDD" id="cd01651">
    <property type="entry name" value="RT_G2_intron"/>
    <property type="match status" value="1"/>
</dbReference>
<evidence type="ECO:0000313" key="2">
    <source>
        <dbReference type="EMBL" id="KIL42733.1"/>
    </source>
</evidence>
<accession>A0A0C2VFD6</accession>
<organism evidence="2 3">
    <name type="scientific">Jeotgalibacillus alimentarius</name>
    <dbReference type="NCBI Taxonomy" id="135826"/>
    <lineage>
        <taxon>Bacteria</taxon>
        <taxon>Bacillati</taxon>
        <taxon>Bacillota</taxon>
        <taxon>Bacilli</taxon>
        <taxon>Bacillales</taxon>
        <taxon>Caryophanaceae</taxon>
        <taxon>Jeotgalibacillus</taxon>
    </lineage>
</organism>
<dbReference type="PANTHER" id="PTHR34047:SF8">
    <property type="entry name" value="PROTEIN YKFC"/>
    <property type="match status" value="1"/>
</dbReference>
<reference evidence="2 3" key="1">
    <citation type="submission" date="2015-01" db="EMBL/GenBank/DDBJ databases">
        <title>Genome sequence of Jeotgalibacillus alimentarius.</title>
        <authorList>
            <person name="Goh K.M."/>
            <person name="Chan K.-G."/>
            <person name="Yaakop A.S."/>
            <person name="Ee R."/>
            <person name="Gan H.M."/>
            <person name="Chan C.S."/>
        </authorList>
    </citation>
    <scope>NUCLEOTIDE SEQUENCE [LARGE SCALE GENOMIC DNA]</scope>
    <source>
        <strain evidence="2 3">YKJ-13</strain>
    </source>
</reference>
<dbReference type="PANTHER" id="PTHR34047">
    <property type="entry name" value="NUCLEAR INTRON MATURASE 1, MITOCHONDRIAL-RELATED"/>
    <property type="match status" value="1"/>
</dbReference>